<evidence type="ECO:0000313" key="2">
    <source>
        <dbReference type="Proteomes" id="UP000076858"/>
    </source>
</evidence>
<gene>
    <name evidence="1" type="ORF">APZ42_011128</name>
</gene>
<evidence type="ECO:0000313" key="1">
    <source>
        <dbReference type="EMBL" id="KZS21864.1"/>
    </source>
</evidence>
<keyword evidence="2" id="KW-1185">Reference proteome</keyword>
<reference evidence="1 2" key="1">
    <citation type="submission" date="2016-03" db="EMBL/GenBank/DDBJ databases">
        <title>EvidentialGene: Evidence-directed Construction of Genes on Genomes.</title>
        <authorList>
            <person name="Gilbert D.G."/>
            <person name="Choi J.-H."/>
            <person name="Mockaitis K."/>
            <person name="Colbourne J."/>
            <person name="Pfrender M."/>
        </authorList>
    </citation>
    <scope>NUCLEOTIDE SEQUENCE [LARGE SCALE GENOMIC DNA]</scope>
    <source>
        <strain evidence="1 2">Xinb3</strain>
        <tissue evidence="1">Complete organism</tissue>
    </source>
</reference>
<dbReference type="AlphaFoldDB" id="A0A162T398"/>
<accession>A0A162T398</accession>
<dbReference type="EMBL" id="LRGB01000009">
    <property type="protein sequence ID" value="KZS21864.1"/>
    <property type="molecule type" value="Genomic_DNA"/>
</dbReference>
<organism evidence="1 2">
    <name type="scientific">Daphnia magna</name>
    <dbReference type="NCBI Taxonomy" id="35525"/>
    <lineage>
        <taxon>Eukaryota</taxon>
        <taxon>Metazoa</taxon>
        <taxon>Ecdysozoa</taxon>
        <taxon>Arthropoda</taxon>
        <taxon>Crustacea</taxon>
        <taxon>Branchiopoda</taxon>
        <taxon>Diplostraca</taxon>
        <taxon>Cladocera</taxon>
        <taxon>Anomopoda</taxon>
        <taxon>Daphniidae</taxon>
        <taxon>Daphnia</taxon>
    </lineage>
</organism>
<comment type="caution">
    <text evidence="1">The sequence shown here is derived from an EMBL/GenBank/DDBJ whole genome shotgun (WGS) entry which is preliminary data.</text>
</comment>
<proteinExistence type="predicted"/>
<name>A0A162T398_9CRUS</name>
<dbReference type="Proteomes" id="UP000076858">
    <property type="component" value="Unassembled WGS sequence"/>
</dbReference>
<protein>
    <submittedName>
        <fullName evidence="1">Uncharacterized protein</fullName>
    </submittedName>
</protein>
<sequence length="106" mass="12087">MENLNENCILGLDFLASNNAKINTKNKQISYDYYGVEHSFSESILPLYSIMSPDGWKIRDKVTVRLDHSQIYCTNAPWCFKIAFVAGSHVCIEIQTWLPATISLLK</sequence>